<feature type="non-terminal residue" evidence="1">
    <location>
        <position position="90"/>
    </location>
</feature>
<protein>
    <submittedName>
        <fullName evidence="1">Uncharacterized protein</fullName>
    </submittedName>
</protein>
<keyword evidence="2" id="KW-1185">Reference proteome</keyword>
<accession>A0AAQ4E868</accession>
<evidence type="ECO:0000313" key="1">
    <source>
        <dbReference type="EMBL" id="KAK8770916.1"/>
    </source>
</evidence>
<proteinExistence type="predicted"/>
<organism evidence="1 2">
    <name type="scientific">Amblyomma americanum</name>
    <name type="common">Lone star tick</name>
    <dbReference type="NCBI Taxonomy" id="6943"/>
    <lineage>
        <taxon>Eukaryota</taxon>
        <taxon>Metazoa</taxon>
        <taxon>Ecdysozoa</taxon>
        <taxon>Arthropoda</taxon>
        <taxon>Chelicerata</taxon>
        <taxon>Arachnida</taxon>
        <taxon>Acari</taxon>
        <taxon>Parasitiformes</taxon>
        <taxon>Ixodida</taxon>
        <taxon>Ixodoidea</taxon>
        <taxon>Ixodidae</taxon>
        <taxon>Amblyomminae</taxon>
        <taxon>Amblyomma</taxon>
    </lineage>
</organism>
<dbReference type="Proteomes" id="UP001321473">
    <property type="component" value="Unassembled WGS sequence"/>
</dbReference>
<name>A0AAQ4E868_AMBAM</name>
<evidence type="ECO:0000313" key="2">
    <source>
        <dbReference type="Proteomes" id="UP001321473"/>
    </source>
</evidence>
<dbReference type="EMBL" id="JARKHS020020399">
    <property type="protein sequence ID" value="KAK8770916.1"/>
    <property type="molecule type" value="Genomic_DNA"/>
</dbReference>
<gene>
    <name evidence="1" type="ORF">V5799_025840</name>
</gene>
<sequence length="90" mass="9310">MSAGYPQAALLEMSEVGETATPQDVTDYGLVTADPKIGVPSGENKTALLKKTTSSDTFASTRVSVHTSVTTVAAALLERATSSDTFASTR</sequence>
<comment type="caution">
    <text evidence="1">The sequence shown here is derived from an EMBL/GenBank/DDBJ whole genome shotgun (WGS) entry which is preliminary data.</text>
</comment>
<reference evidence="1 2" key="1">
    <citation type="journal article" date="2023" name="Arcadia Sci">
        <title>De novo assembly of a long-read Amblyomma americanum tick genome.</title>
        <authorList>
            <person name="Chou S."/>
            <person name="Poskanzer K.E."/>
            <person name="Rollins M."/>
            <person name="Thuy-Boun P.S."/>
        </authorList>
    </citation>
    <scope>NUCLEOTIDE SEQUENCE [LARGE SCALE GENOMIC DNA]</scope>
    <source>
        <strain evidence="1">F_SG_1</strain>
        <tissue evidence="1">Salivary glands</tissue>
    </source>
</reference>
<dbReference type="AlphaFoldDB" id="A0AAQ4E868"/>